<comment type="subcellular location">
    <subcellularLocation>
        <location evidence="2">Membrane</location>
        <topology evidence="2">Single-pass membrane protein</topology>
    </subcellularLocation>
</comment>
<evidence type="ECO:0000256" key="3">
    <source>
        <dbReference type="ARBA" id="ARBA00010617"/>
    </source>
</evidence>
<dbReference type="PROSITE" id="PS00086">
    <property type="entry name" value="CYTOCHROME_P450"/>
    <property type="match status" value="2"/>
</dbReference>
<dbReference type="PANTHER" id="PTHR24298:SF475">
    <property type="entry name" value="CYTOCHROME P450 705A5-RELATED"/>
    <property type="match status" value="1"/>
</dbReference>
<evidence type="ECO:0000256" key="9">
    <source>
        <dbReference type="ARBA" id="ARBA00023004"/>
    </source>
</evidence>
<dbReference type="Gene3D" id="1.10.630.10">
    <property type="entry name" value="Cytochrome P450"/>
    <property type="match status" value="2"/>
</dbReference>
<dbReference type="FunFam" id="1.10.630.10:FF:000019">
    <property type="entry name" value="Cytochrome P450 family protein"/>
    <property type="match status" value="2"/>
</dbReference>
<evidence type="ECO:0000256" key="13">
    <source>
        <dbReference type="SAM" id="Phobius"/>
    </source>
</evidence>
<comment type="caution">
    <text evidence="14">The sequence shown here is derived from an EMBL/GenBank/DDBJ whole genome shotgun (WGS) entry which is preliminary data.</text>
</comment>
<dbReference type="GO" id="GO:0004497">
    <property type="term" value="F:monooxygenase activity"/>
    <property type="evidence" value="ECO:0007669"/>
    <property type="project" value="UniProtKB-KW"/>
</dbReference>
<feature type="transmembrane region" description="Helical" evidence="13">
    <location>
        <begin position="12"/>
        <end position="29"/>
    </location>
</feature>
<dbReference type="GO" id="GO:0005506">
    <property type="term" value="F:iron ion binding"/>
    <property type="evidence" value="ECO:0007669"/>
    <property type="project" value="InterPro"/>
</dbReference>
<evidence type="ECO:0000256" key="1">
    <source>
        <dbReference type="ARBA" id="ARBA00001971"/>
    </source>
</evidence>
<dbReference type="PANTHER" id="PTHR24298">
    <property type="entry name" value="FLAVONOID 3'-MONOOXYGENASE-RELATED"/>
    <property type="match status" value="1"/>
</dbReference>
<dbReference type="AlphaFoldDB" id="A0A178VDD0"/>
<organism evidence="14 15">
    <name type="scientific">Arabidopsis thaliana</name>
    <name type="common">Mouse-ear cress</name>
    <dbReference type="NCBI Taxonomy" id="3702"/>
    <lineage>
        <taxon>Eukaryota</taxon>
        <taxon>Viridiplantae</taxon>
        <taxon>Streptophyta</taxon>
        <taxon>Embryophyta</taxon>
        <taxon>Tracheophyta</taxon>
        <taxon>Spermatophyta</taxon>
        <taxon>Magnoliopsida</taxon>
        <taxon>eudicotyledons</taxon>
        <taxon>Gunneridae</taxon>
        <taxon>Pentapetalae</taxon>
        <taxon>rosids</taxon>
        <taxon>malvids</taxon>
        <taxon>Brassicales</taxon>
        <taxon>Brassicaceae</taxon>
        <taxon>Camelineae</taxon>
        <taxon>Arabidopsis</taxon>
    </lineage>
</organism>
<comment type="cofactor">
    <cofactor evidence="1 12">
        <name>heme</name>
        <dbReference type="ChEBI" id="CHEBI:30413"/>
    </cofactor>
</comment>
<evidence type="ECO:0000256" key="11">
    <source>
        <dbReference type="ARBA" id="ARBA00023136"/>
    </source>
</evidence>
<dbReference type="InterPro" id="IPR001128">
    <property type="entry name" value="Cyt_P450"/>
</dbReference>
<dbReference type="GO" id="GO:0016705">
    <property type="term" value="F:oxidoreductase activity, acting on paired donors, with incorporation or reduction of molecular oxygen"/>
    <property type="evidence" value="ECO:0007669"/>
    <property type="project" value="InterPro"/>
</dbReference>
<evidence type="ECO:0000256" key="6">
    <source>
        <dbReference type="ARBA" id="ARBA00022723"/>
    </source>
</evidence>
<accession>A0A178VDD0</accession>
<keyword evidence="11 13" id="KW-0472">Membrane</keyword>
<keyword evidence="4 12" id="KW-0349">Heme</keyword>
<name>A0A178VDD0_ARATH</name>
<keyword evidence="6 12" id="KW-0479">Metal-binding</keyword>
<evidence type="ECO:0000256" key="4">
    <source>
        <dbReference type="ARBA" id="ARBA00022617"/>
    </source>
</evidence>
<dbReference type="CDD" id="cd20655">
    <property type="entry name" value="CYP93"/>
    <property type="match status" value="2"/>
</dbReference>
<keyword evidence="10" id="KW-0503">Monooxygenase</keyword>
<proteinExistence type="inferred from homology"/>
<reference evidence="15" key="1">
    <citation type="journal article" date="2016" name="Proc. Natl. Acad. Sci. U.S.A.">
        <title>Chromosome-level assembly of Arabidopsis thaliana Ler reveals the extent of translocation and inversion polymorphisms.</title>
        <authorList>
            <person name="Zapata L."/>
            <person name="Ding J."/>
            <person name="Willing E.M."/>
            <person name="Hartwig B."/>
            <person name="Bezdan D."/>
            <person name="Jiao W.B."/>
            <person name="Patel V."/>
            <person name="Velikkakam James G."/>
            <person name="Koornneef M."/>
            <person name="Ossowski S."/>
            <person name="Schneeberger K."/>
        </authorList>
    </citation>
    <scope>NUCLEOTIDE SEQUENCE [LARGE SCALE GENOMIC DNA]</scope>
    <source>
        <strain evidence="15">cv. Landsberg erecta</strain>
    </source>
</reference>
<gene>
    <name evidence="14" type="ordered locus">AXX17_At3g22360</name>
</gene>
<feature type="transmembrane region" description="Helical" evidence="13">
    <location>
        <begin position="548"/>
        <end position="565"/>
    </location>
</feature>
<comment type="similarity">
    <text evidence="3">Belongs to the cytochrome P450 family.</text>
</comment>
<dbReference type="PRINTS" id="PR00463">
    <property type="entry name" value="EP450I"/>
</dbReference>
<dbReference type="Pfam" id="PF00067">
    <property type="entry name" value="p450"/>
    <property type="match status" value="2"/>
</dbReference>
<dbReference type="ExpressionAtlas" id="A0A178VDD0">
    <property type="expression patterns" value="baseline and differential"/>
</dbReference>
<evidence type="ECO:0000313" key="15">
    <source>
        <dbReference type="Proteomes" id="UP000078284"/>
    </source>
</evidence>
<keyword evidence="9 12" id="KW-0408">Iron</keyword>
<evidence type="ECO:0000313" key="14">
    <source>
        <dbReference type="EMBL" id="OAP03688.1"/>
    </source>
</evidence>
<evidence type="ECO:0000256" key="12">
    <source>
        <dbReference type="PIRSR" id="PIRSR602401-1"/>
    </source>
</evidence>
<evidence type="ECO:0000256" key="5">
    <source>
        <dbReference type="ARBA" id="ARBA00022692"/>
    </source>
</evidence>
<dbReference type="SUPFAM" id="SSF48264">
    <property type="entry name" value="Cytochrome P450"/>
    <property type="match status" value="2"/>
</dbReference>
<dbReference type="EMBL" id="LUHQ01000003">
    <property type="protein sequence ID" value="OAP03688.1"/>
    <property type="molecule type" value="Genomic_DNA"/>
</dbReference>
<protein>
    <submittedName>
        <fullName evidence="14">Uncharacterized protein</fullName>
    </submittedName>
</protein>
<evidence type="ECO:0000256" key="10">
    <source>
        <dbReference type="ARBA" id="ARBA00023033"/>
    </source>
</evidence>
<keyword evidence="7 13" id="KW-1133">Transmembrane helix</keyword>
<sequence length="1056" mass="119968">MAAMITVDFQNSFIFILFCLFSLICYSLFFRKPKDSRAGRDLPPSPPSFPVIGHLHLLLSALVHKSFQKISYKYGPLLHLRVFHVPIVLASSASVAYEIFKAQDVNVSSRGHAPAGESLLFGSSSFFFAPYGDYFKFMRKLIATKLLGPQALERSRKIRADELDRFYRNLLDKAMKKESVDIVEEAAKLNNNIICKMIMGRSCSEDNGEAERVRGLVIESTALTKQIFLGMIFDKPLKKLGISLFQKDIKSVSRKFDELLEKILVEHEERMGKHYKANDMMDLLLEAYGDENAEYKITRNHIKSLFVDLVIAGTDTSAQTIEWTMAELINNPNILERLREEIESVVGNTRLVQETDLPNLPYLQAVVKEGLRLHPPGAVFLRTFQERCELKGFYIPEKTLLVVNVYAIMRDPKLWEDPEEFKPERFIASSRSGQEDEIREEVLKYMPFSTGRRGCPGSNLAYVSVGTAIGVMAQCFDWRIKGEKVNMNEAAGTLVLTMAQPLMCTPGPRTLNPLPSSLHINRMRFECGEEEKPTIMAAFISVDFQNCFIFILLCFFSLLCYSLFFKKPKDSRGCDLPPSPPSLPIIGHLHLLLSSLSHKSLQKISSKYGPLLHLRIFNVPIILVSSASVADEVFRIHDMNISSRGAAAIDESLVFGSSGVVYAPYGDYLKFVKKIIATKLLRPQVLERSRGLRAEELQRFYNRILDKARMNENVEIGKEATMLMNNILCRMSMGRSFSEENGEAERVRGLVAESYALAKKIFFASVLRRLLKKLRIPLFKKDIMDVSNRFNELLEKILVEHNEKLDEEHKDTDMMDVLLAAYADENAEYKITRNHIKSFFVELFVGGTDTSVQTTQWTMAEIINNSDVLERLREEIDSVVGTSRMIQETDIPNLPYLQAVVKEGLRLHPPFPLLTRKFEERCEIKGFYIPEKTFLIINAYAWMRDPDSWEDPNEFKPERFLGSSRLGQVDEREEAQKYIPFGGGRRGCPGANLASIFIGTAIGVMVQCFDWGIKGDKINMEETFEGLTLTMVHPIKCTPIPRTLPFVTSNLQSPSS</sequence>
<dbReference type="PRINTS" id="PR00385">
    <property type="entry name" value="P450"/>
</dbReference>
<keyword evidence="8" id="KW-0560">Oxidoreductase</keyword>
<evidence type="ECO:0000256" key="2">
    <source>
        <dbReference type="ARBA" id="ARBA00004167"/>
    </source>
</evidence>
<dbReference type="GO" id="GO:0020037">
    <property type="term" value="F:heme binding"/>
    <property type="evidence" value="ECO:0007669"/>
    <property type="project" value="InterPro"/>
</dbReference>
<feature type="binding site" description="axial binding residue" evidence="12">
    <location>
        <position position="455"/>
    </location>
    <ligand>
        <name>heme</name>
        <dbReference type="ChEBI" id="CHEBI:30413"/>
    </ligand>
    <ligandPart>
        <name>Fe</name>
        <dbReference type="ChEBI" id="CHEBI:18248"/>
    </ligandPart>
</feature>
<dbReference type="Proteomes" id="UP000078284">
    <property type="component" value="Chromosome 3"/>
</dbReference>
<dbReference type="InterPro" id="IPR051103">
    <property type="entry name" value="Plant_metabolite_P450s"/>
</dbReference>
<dbReference type="InterPro" id="IPR002401">
    <property type="entry name" value="Cyt_P450_E_grp-I"/>
</dbReference>
<dbReference type="InterPro" id="IPR036396">
    <property type="entry name" value="Cyt_P450_sf"/>
</dbReference>
<evidence type="ECO:0000256" key="8">
    <source>
        <dbReference type="ARBA" id="ARBA00023002"/>
    </source>
</evidence>
<dbReference type="GO" id="GO:0016020">
    <property type="term" value="C:membrane"/>
    <property type="evidence" value="ECO:0007669"/>
    <property type="project" value="UniProtKB-SubCell"/>
</dbReference>
<keyword evidence="5 13" id="KW-0812">Transmembrane</keyword>
<dbReference type="InterPro" id="IPR017972">
    <property type="entry name" value="Cyt_P450_CS"/>
</dbReference>
<evidence type="ECO:0000256" key="7">
    <source>
        <dbReference type="ARBA" id="ARBA00022989"/>
    </source>
</evidence>